<feature type="compositionally biased region" description="Polar residues" evidence="4">
    <location>
        <begin position="768"/>
        <end position="779"/>
    </location>
</feature>
<evidence type="ECO:0000256" key="5">
    <source>
        <dbReference type="SAM" id="Phobius"/>
    </source>
</evidence>
<dbReference type="InterPro" id="IPR036280">
    <property type="entry name" value="Multihaem_cyt_sf"/>
</dbReference>
<dbReference type="InterPro" id="IPR019734">
    <property type="entry name" value="TPR_rpt"/>
</dbReference>
<accession>A0A1G7GVU5</accession>
<keyword evidence="5" id="KW-0812">Transmembrane</keyword>
<dbReference type="InterPro" id="IPR011990">
    <property type="entry name" value="TPR-like_helical_dom_sf"/>
</dbReference>
<evidence type="ECO:0000313" key="8">
    <source>
        <dbReference type="Proteomes" id="UP000182427"/>
    </source>
</evidence>
<gene>
    <name evidence="7" type="ORF">SAMN05444167_0821</name>
</gene>
<dbReference type="Pfam" id="PF13414">
    <property type="entry name" value="TPR_11"/>
    <property type="match status" value="1"/>
</dbReference>
<dbReference type="SMART" id="SM00028">
    <property type="entry name" value="TPR"/>
    <property type="match status" value="4"/>
</dbReference>
<evidence type="ECO:0000313" key="7">
    <source>
        <dbReference type="EMBL" id="SDE92221.1"/>
    </source>
</evidence>
<dbReference type="InterPro" id="IPR023155">
    <property type="entry name" value="Cyt_c-552/4"/>
</dbReference>
<dbReference type="Proteomes" id="UP000182427">
    <property type="component" value="Chromosome I"/>
</dbReference>
<protein>
    <submittedName>
        <fullName evidence="7">Tetratricopeptide repeat-containing protein</fullName>
    </submittedName>
</protein>
<feature type="region of interest" description="Disordered" evidence="4">
    <location>
        <begin position="757"/>
        <end position="779"/>
    </location>
</feature>
<keyword evidence="5" id="KW-1133">Transmembrane helix</keyword>
<dbReference type="Gene3D" id="1.25.40.10">
    <property type="entry name" value="Tetratricopeptide repeat domain"/>
    <property type="match status" value="1"/>
</dbReference>
<proteinExistence type="predicted"/>
<dbReference type="SUPFAM" id="SSF48452">
    <property type="entry name" value="TPR-like"/>
    <property type="match status" value="1"/>
</dbReference>
<feature type="repeat" description="TPR" evidence="3">
    <location>
        <begin position="663"/>
        <end position="696"/>
    </location>
</feature>
<evidence type="ECO:0000256" key="1">
    <source>
        <dbReference type="ARBA" id="ARBA00022737"/>
    </source>
</evidence>
<evidence type="ECO:0000256" key="4">
    <source>
        <dbReference type="SAM" id="MobiDB-lite"/>
    </source>
</evidence>
<keyword evidence="2 3" id="KW-0802">TPR repeat</keyword>
<reference evidence="7 8" key="1">
    <citation type="submission" date="2016-10" db="EMBL/GenBank/DDBJ databases">
        <authorList>
            <person name="de Groot N.N."/>
        </authorList>
    </citation>
    <scope>NUCLEOTIDE SEQUENCE [LARGE SCALE GENOMIC DNA]</scope>
    <source>
        <strain evidence="7 8">GAS232</strain>
    </source>
</reference>
<dbReference type="Gene3D" id="1.10.1130.10">
    <property type="entry name" value="Flavocytochrome C3, Chain A"/>
    <property type="match status" value="1"/>
</dbReference>
<dbReference type="RefSeq" id="WP_083344033.1">
    <property type="nucleotide sequence ID" value="NZ_LT629690.1"/>
</dbReference>
<feature type="repeat" description="TPR" evidence="3">
    <location>
        <begin position="561"/>
        <end position="594"/>
    </location>
</feature>
<dbReference type="Pfam" id="PF13435">
    <property type="entry name" value="Cytochrome_C554"/>
    <property type="match status" value="1"/>
</dbReference>
<dbReference type="PANTHER" id="PTHR45586:SF1">
    <property type="entry name" value="LIPOPOLYSACCHARIDE ASSEMBLY PROTEIN B"/>
    <property type="match status" value="1"/>
</dbReference>
<sequence length="779" mass="86630">MERRLHPQTAGRILLGFGIPALLVFALLPVGKTFAGQQSATANGAAVPQYTTPVYVPATIPAHAELNPERKKWADMIRRSYDFGVMSDNISLPGNAQVEGGDFIQPGAFPTAQYCGYCHKEAFAEWRQSLHSNSFRTPFYRTSVNIVINTKGIQFSRHCDSCHNPIAVLSGALTKNSMVDRRFDQDGVTCMTCHSIGQVQSTLGNGGYVMSVPSVMTDAQGNRIPGQVPYKDILAHPDRHAAAVMRPLMKQPEFCAACHKANLPDSLNEYKWIRAFTTYDEWQNSKFSEQNPLTFYKGNYLACQGCHMERFDATLPEPGAKHGSFASHRWTAGNTAVPTYYGFNEQIDKTLAFLKRGTFLNVDLFGVKVNGSKELVAPLGERNFNVKPNDVVEAYVVVQNKNIGHSLIPEVRDLFEAWMEFEAKDATTGKVIYHSGYLKPDGSLDESAHSFTNRPVNTGGTFVDNHKVWTIHSMAYDNTVQAGRSVLVRYEFRVPADVKQGVSITARVNYRHLRHSYTDNIFGKGSGYKELPVVEIASRTRLLSMGDNHPERAAAGDNPAWMRWNNLGIALLDQLQYGDALNAFREAVNLHPSDADGYTNMAVTNIQWEKFAPARTALEKALEISPGNARALYYLALVERRDGNTSQEIADLKQVVAQYPRSIDARRELGVSYYQSGDQKSAMEQFQALQNIDPDDVAAHYNLSLLYRRNGMKDSAKQQGALFALKKTDPGAPTYSQDFLRMHPEISTESIPWHVHSSLHHTHPTDGSAVTETPSGSLH</sequence>
<dbReference type="EMBL" id="LT629690">
    <property type="protein sequence ID" value="SDE92221.1"/>
    <property type="molecule type" value="Genomic_DNA"/>
</dbReference>
<dbReference type="PANTHER" id="PTHR45586">
    <property type="entry name" value="TPR REPEAT-CONTAINING PROTEIN PA4667"/>
    <property type="match status" value="1"/>
</dbReference>
<evidence type="ECO:0000259" key="6">
    <source>
        <dbReference type="Pfam" id="PF13435"/>
    </source>
</evidence>
<feature type="domain" description="Cytochrome c-552/4" evidence="6">
    <location>
        <begin position="115"/>
        <end position="195"/>
    </location>
</feature>
<keyword evidence="1" id="KW-0677">Repeat</keyword>
<dbReference type="PROSITE" id="PS50005">
    <property type="entry name" value="TPR"/>
    <property type="match status" value="3"/>
</dbReference>
<name>A0A1G7GVU5_9BACT</name>
<dbReference type="OrthoDB" id="9814800at2"/>
<keyword evidence="8" id="KW-1185">Reference proteome</keyword>
<dbReference type="InterPro" id="IPR051012">
    <property type="entry name" value="CellSynth/LPSAsmb/PSIAsmb"/>
</dbReference>
<keyword evidence="5" id="KW-0472">Membrane</keyword>
<dbReference type="Pfam" id="PF13432">
    <property type="entry name" value="TPR_16"/>
    <property type="match status" value="1"/>
</dbReference>
<organism evidence="7 8">
    <name type="scientific">Terriglobus roseus</name>
    <dbReference type="NCBI Taxonomy" id="392734"/>
    <lineage>
        <taxon>Bacteria</taxon>
        <taxon>Pseudomonadati</taxon>
        <taxon>Acidobacteriota</taxon>
        <taxon>Terriglobia</taxon>
        <taxon>Terriglobales</taxon>
        <taxon>Acidobacteriaceae</taxon>
        <taxon>Terriglobus</taxon>
    </lineage>
</organism>
<dbReference type="SUPFAM" id="SSF48695">
    <property type="entry name" value="Multiheme cytochromes"/>
    <property type="match status" value="1"/>
</dbReference>
<evidence type="ECO:0000256" key="3">
    <source>
        <dbReference type="PROSITE-ProRule" id="PRU00339"/>
    </source>
</evidence>
<dbReference type="AlphaFoldDB" id="A0A1G7GVU5"/>
<evidence type="ECO:0000256" key="2">
    <source>
        <dbReference type="ARBA" id="ARBA00022803"/>
    </source>
</evidence>
<feature type="repeat" description="TPR" evidence="3">
    <location>
        <begin position="595"/>
        <end position="628"/>
    </location>
</feature>
<feature type="transmembrane region" description="Helical" evidence="5">
    <location>
        <begin position="12"/>
        <end position="31"/>
    </location>
</feature>